<dbReference type="AlphaFoldDB" id="A0A812RPB8"/>
<proteinExistence type="predicted"/>
<organism evidence="3 4">
    <name type="scientific">Symbiodinium natans</name>
    <dbReference type="NCBI Taxonomy" id="878477"/>
    <lineage>
        <taxon>Eukaryota</taxon>
        <taxon>Sar</taxon>
        <taxon>Alveolata</taxon>
        <taxon>Dinophyceae</taxon>
        <taxon>Suessiales</taxon>
        <taxon>Symbiodiniaceae</taxon>
        <taxon>Symbiodinium</taxon>
    </lineage>
</organism>
<dbReference type="OrthoDB" id="10541024at2759"/>
<reference evidence="3" key="1">
    <citation type="submission" date="2021-02" db="EMBL/GenBank/DDBJ databases">
        <authorList>
            <person name="Dougan E. K."/>
            <person name="Rhodes N."/>
            <person name="Thang M."/>
            <person name="Chan C."/>
        </authorList>
    </citation>
    <scope>NUCLEOTIDE SEQUENCE</scope>
</reference>
<feature type="compositionally biased region" description="Pro residues" evidence="2">
    <location>
        <begin position="19"/>
        <end position="31"/>
    </location>
</feature>
<gene>
    <name evidence="3" type="primary">PPID</name>
    <name evidence="3" type="ORF">SNAT2548_LOCUS24655</name>
</gene>
<sequence>MAGSGVSGLDWYDPRAVAKPPPPPATAPAPPTLAKESRATGAKQRPKPPSTPKTPEKVQQKQSEEATTPEASEAKDPEGTGKDNDVGSSGTKDAGSDAAVEGRDLNVLEVARSVDEATRAKEQLARDSIVRARDEVQARKAALQAQMREKELQLMEEERRLAGLEQELKTGCSLAEQKKVQDLRTAIESRGRAVRTLEREVSSKKDTMQRATDAYIEAEERLACAKHSMKKLEEEMLEIILSSGKEKDARLTDLLMKVPEVEKIDQG</sequence>
<dbReference type="Proteomes" id="UP000604046">
    <property type="component" value="Unassembled WGS sequence"/>
</dbReference>
<keyword evidence="1" id="KW-0175">Coiled coil</keyword>
<feature type="coiled-coil region" evidence="1">
    <location>
        <begin position="133"/>
        <end position="167"/>
    </location>
</feature>
<evidence type="ECO:0000256" key="1">
    <source>
        <dbReference type="SAM" id="Coils"/>
    </source>
</evidence>
<dbReference type="EMBL" id="CAJNDS010002365">
    <property type="protein sequence ID" value="CAE7450696.1"/>
    <property type="molecule type" value="Genomic_DNA"/>
</dbReference>
<name>A0A812RPB8_9DINO</name>
<evidence type="ECO:0000313" key="3">
    <source>
        <dbReference type="EMBL" id="CAE7450696.1"/>
    </source>
</evidence>
<keyword evidence="4" id="KW-1185">Reference proteome</keyword>
<evidence type="ECO:0000256" key="2">
    <source>
        <dbReference type="SAM" id="MobiDB-lite"/>
    </source>
</evidence>
<feature type="region of interest" description="Disordered" evidence="2">
    <location>
        <begin position="1"/>
        <end position="104"/>
    </location>
</feature>
<evidence type="ECO:0000313" key="4">
    <source>
        <dbReference type="Proteomes" id="UP000604046"/>
    </source>
</evidence>
<feature type="compositionally biased region" description="Basic and acidic residues" evidence="2">
    <location>
        <begin position="54"/>
        <end position="64"/>
    </location>
</feature>
<protein>
    <submittedName>
        <fullName evidence="3">PPID protein</fullName>
    </submittedName>
</protein>
<accession>A0A812RPB8</accession>
<feature type="compositionally biased region" description="Basic and acidic residues" evidence="2">
    <location>
        <begin position="72"/>
        <end position="85"/>
    </location>
</feature>
<feature type="coiled-coil region" evidence="1">
    <location>
        <begin position="194"/>
        <end position="235"/>
    </location>
</feature>
<comment type="caution">
    <text evidence="3">The sequence shown here is derived from an EMBL/GenBank/DDBJ whole genome shotgun (WGS) entry which is preliminary data.</text>
</comment>